<evidence type="ECO:0000313" key="11">
    <source>
        <dbReference type="Proteomes" id="UP000005439"/>
    </source>
</evidence>
<dbReference type="CDD" id="cd03696">
    <property type="entry name" value="SelB_II"/>
    <property type="match status" value="1"/>
</dbReference>
<dbReference type="GO" id="GO:0003746">
    <property type="term" value="F:translation elongation factor activity"/>
    <property type="evidence" value="ECO:0007669"/>
    <property type="project" value="UniProtKB-KW"/>
</dbReference>
<evidence type="ECO:0000256" key="1">
    <source>
        <dbReference type="ARBA" id="ARBA00004496"/>
    </source>
</evidence>
<dbReference type="SUPFAM" id="SSF52540">
    <property type="entry name" value="P-loop containing nucleoside triphosphate hydrolases"/>
    <property type="match status" value="1"/>
</dbReference>
<keyword evidence="5" id="KW-0648">Protein biosynthesis</keyword>
<dbReference type="InterPro" id="IPR050055">
    <property type="entry name" value="EF-Tu_GTPase"/>
</dbReference>
<dbReference type="InterPro" id="IPR036388">
    <property type="entry name" value="WH-like_DNA-bd_sf"/>
</dbReference>
<dbReference type="Gene3D" id="3.40.50.300">
    <property type="entry name" value="P-loop containing nucleotide triphosphate hydrolases"/>
    <property type="match status" value="1"/>
</dbReference>
<dbReference type="AlphaFoldDB" id="G8TXS2"/>
<comment type="subcellular location">
    <subcellularLocation>
        <location evidence="1">Cytoplasm</location>
    </subcellularLocation>
</comment>
<reference evidence="11" key="1">
    <citation type="submission" date="2011-12" db="EMBL/GenBank/DDBJ databases">
        <title>The complete genome of chromosome of Sulfobacillus acidophilus DSM 10332.</title>
        <authorList>
            <person name="Lucas S."/>
            <person name="Han J."/>
            <person name="Lapidus A."/>
            <person name="Bruce D."/>
            <person name="Goodwin L."/>
            <person name="Pitluck S."/>
            <person name="Peters L."/>
            <person name="Kyrpides N."/>
            <person name="Mavromatis K."/>
            <person name="Ivanova N."/>
            <person name="Mikhailova N."/>
            <person name="Chertkov O."/>
            <person name="Saunders E."/>
            <person name="Detter J.C."/>
            <person name="Tapia R."/>
            <person name="Han C."/>
            <person name="Land M."/>
            <person name="Hauser L."/>
            <person name="Markowitz V."/>
            <person name="Cheng J.-F."/>
            <person name="Hugenholtz P."/>
            <person name="Woyke T."/>
            <person name="Wu D."/>
            <person name="Pukall R."/>
            <person name="Gehrich-Schroeter G."/>
            <person name="Schneider S."/>
            <person name="Klenk H.-P."/>
            <person name="Eisen J.A."/>
        </authorList>
    </citation>
    <scope>NUCLEOTIDE SEQUENCE [LARGE SCALE GENOMIC DNA]</scope>
    <source>
        <strain evidence="11">ATCC 700253 / DSM 10332 / NAL</strain>
    </source>
</reference>
<dbReference type="GO" id="GO:0003924">
    <property type="term" value="F:GTPase activity"/>
    <property type="evidence" value="ECO:0007669"/>
    <property type="project" value="InterPro"/>
</dbReference>
<dbReference type="Pfam" id="PF09107">
    <property type="entry name" value="WHD_3rd_SelB"/>
    <property type="match status" value="1"/>
</dbReference>
<dbReference type="Gene3D" id="1.10.10.2770">
    <property type="match status" value="1"/>
</dbReference>
<dbReference type="InterPro" id="IPR027417">
    <property type="entry name" value="P-loop_NTPase"/>
</dbReference>
<dbReference type="Pfam" id="PF25461">
    <property type="entry name" value="Beta-barrel_SelB"/>
    <property type="match status" value="1"/>
</dbReference>
<evidence type="ECO:0000256" key="6">
    <source>
        <dbReference type="ARBA" id="ARBA00023134"/>
    </source>
</evidence>
<dbReference type="InterPro" id="IPR015191">
    <property type="entry name" value="SelB_WHD4"/>
</dbReference>
<dbReference type="Gene3D" id="1.10.10.10">
    <property type="entry name" value="Winged helix-like DNA-binding domain superfamily/Winged helix DNA-binding domain"/>
    <property type="match status" value="1"/>
</dbReference>
<dbReference type="GO" id="GO:0005525">
    <property type="term" value="F:GTP binding"/>
    <property type="evidence" value="ECO:0007669"/>
    <property type="project" value="UniProtKB-KW"/>
</dbReference>
<keyword evidence="10" id="KW-0251">Elongation factor</keyword>
<dbReference type="PRINTS" id="PR00315">
    <property type="entry name" value="ELONGATNFCT"/>
</dbReference>
<evidence type="ECO:0000256" key="3">
    <source>
        <dbReference type="ARBA" id="ARBA00022490"/>
    </source>
</evidence>
<dbReference type="CDD" id="cd04171">
    <property type="entry name" value="SelB"/>
    <property type="match status" value="1"/>
</dbReference>
<dbReference type="STRING" id="679936.Sulac_1531"/>
<evidence type="ECO:0000256" key="2">
    <source>
        <dbReference type="ARBA" id="ARBA00015953"/>
    </source>
</evidence>
<gene>
    <name evidence="10" type="ordered locus">Sulac_1531</name>
</gene>
<evidence type="ECO:0000256" key="8">
    <source>
        <dbReference type="ARBA" id="ARBA00031615"/>
    </source>
</evidence>
<dbReference type="SUPFAM" id="SSF50465">
    <property type="entry name" value="EF-Tu/eEF-1alpha/eIF2-gamma C-terminal domain"/>
    <property type="match status" value="1"/>
</dbReference>
<dbReference type="InterPro" id="IPR004535">
    <property type="entry name" value="Transl_elong_SelB"/>
</dbReference>
<dbReference type="InterPro" id="IPR009001">
    <property type="entry name" value="Transl_elong_EF1A/Init_IF2_C"/>
</dbReference>
<evidence type="ECO:0000313" key="10">
    <source>
        <dbReference type="EMBL" id="AEW05028.1"/>
    </source>
</evidence>
<dbReference type="NCBIfam" id="TIGR00475">
    <property type="entry name" value="selB"/>
    <property type="match status" value="1"/>
</dbReference>
<dbReference type="Proteomes" id="UP000005439">
    <property type="component" value="Chromosome"/>
</dbReference>
<dbReference type="InterPro" id="IPR057335">
    <property type="entry name" value="Beta-barrel_SelB"/>
</dbReference>
<dbReference type="GO" id="GO:0005829">
    <property type="term" value="C:cytosol"/>
    <property type="evidence" value="ECO:0007669"/>
    <property type="project" value="TreeGrafter"/>
</dbReference>
<keyword evidence="6" id="KW-0342">GTP-binding</keyword>
<dbReference type="InterPro" id="IPR036390">
    <property type="entry name" value="WH_DNA-bd_sf"/>
</dbReference>
<dbReference type="SUPFAM" id="SSF50447">
    <property type="entry name" value="Translation proteins"/>
    <property type="match status" value="1"/>
</dbReference>
<dbReference type="Pfam" id="PF03144">
    <property type="entry name" value="GTP_EFTU_D2"/>
    <property type="match status" value="1"/>
</dbReference>
<organism evidence="10 11">
    <name type="scientific">Sulfobacillus acidophilus (strain ATCC 700253 / DSM 10332 / NAL)</name>
    <dbReference type="NCBI Taxonomy" id="679936"/>
    <lineage>
        <taxon>Bacteria</taxon>
        <taxon>Bacillati</taxon>
        <taxon>Bacillota</taxon>
        <taxon>Clostridia</taxon>
        <taxon>Eubacteriales</taxon>
        <taxon>Clostridiales Family XVII. Incertae Sedis</taxon>
        <taxon>Sulfobacillus</taxon>
    </lineage>
</organism>
<comment type="function">
    <text evidence="7">Translation factor necessary for the incorporation of selenocysteine into proteins. It probably replaces EF-Tu for the insertion of selenocysteine directed by the UGA codon. SelB binds GTP and GDP.</text>
</comment>
<dbReference type="InterPro" id="IPR009000">
    <property type="entry name" value="Transl_B-barrel_sf"/>
</dbReference>
<sequence length="626" mass="68928">MEQLWRPVIFGTAGHIDHGKTTLVRALTGEDTDRLPEEKARGISIDLGFAHFVLPGGQLAAFIDVPGHEKFIRNMVAGVHGMDAVLLVVAADEGVMPQTREHLDILQLLGVQHGLTVMTKADLVDEDLLEISQEVVREAIASTFLEHSPIYVVDAISGRGLPTLLNALADLARQVTPRPIEGPARLPIDRVFTVKGFGTVVTGTLVSGQIRVEQGLEVVPGDVPVRVRGIQSHGQALEQVVSGRRVALNLAGIDRSQVERGQVVATPGTIRAVDVMTIRLTLLPSSPEMKAKTRVHIHSGTAEALGRVYFYDRDVLQPGESTFAELRLETVMPVARGDRVLLRSYSPVVTIGGGRVIDAGIHHKRREPGLLTTLQYLADDRLDILVEAVLKGAEQPLTVEDVAQKIGVAVWEVQRVLPELSGVLGSDPYYWHVVPQSAWLEAVAQDLAVFHETRPLRVGPSREEIRARWAAKWPSRAFQEMLETGPWILDREWVRLPSHKPHPPQGREAAVEKLYTTIRSQGLRPEPLDSWADLVGLTDPELGDALDWLALNGRIWRIDNALYIADEAMTEAVTKIRAALADGPKSTGVLREALNTSRRHAVSILELLDTRRLTRRQGDERMWVGG</sequence>
<dbReference type="KEGG" id="sap:Sulac_1531"/>
<dbReference type="InterPro" id="IPR015190">
    <property type="entry name" value="Elong_fac_SelB-wing-hlx_typ-2"/>
</dbReference>
<dbReference type="PANTHER" id="PTHR43721:SF22">
    <property type="entry name" value="ELONGATION FACTOR TU, MITOCHONDRIAL"/>
    <property type="match status" value="1"/>
</dbReference>
<protein>
    <recommendedName>
        <fullName evidence="2">Selenocysteine-specific elongation factor</fullName>
    </recommendedName>
    <alternativeName>
        <fullName evidence="8">SelB translation factor</fullName>
    </alternativeName>
</protein>
<dbReference type="PATRIC" id="fig|679936.5.peg.1596"/>
<keyword evidence="11" id="KW-1185">Reference proteome</keyword>
<dbReference type="InterPro" id="IPR004161">
    <property type="entry name" value="EFTu-like_2"/>
</dbReference>
<dbReference type="InterPro" id="IPR031157">
    <property type="entry name" value="G_TR_CS"/>
</dbReference>
<keyword evidence="4" id="KW-0547">Nucleotide-binding</keyword>
<dbReference type="PROSITE" id="PS00301">
    <property type="entry name" value="G_TR_1"/>
    <property type="match status" value="1"/>
</dbReference>
<feature type="domain" description="Tr-type G" evidence="9">
    <location>
        <begin position="5"/>
        <end position="178"/>
    </location>
</feature>
<dbReference type="GO" id="GO:0003723">
    <property type="term" value="F:RNA binding"/>
    <property type="evidence" value="ECO:0007669"/>
    <property type="project" value="InterPro"/>
</dbReference>
<dbReference type="SUPFAM" id="SSF46785">
    <property type="entry name" value="Winged helix' DNA-binding domain"/>
    <property type="match status" value="2"/>
</dbReference>
<dbReference type="Pfam" id="PF09106">
    <property type="entry name" value="WHD_2nd_SelB"/>
    <property type="match status" value="1"/>
</dbReference>
<dbReference type="Pfam" id="PF00009">
    <property type="entry name" value="GTP_EFTU"/>
    <property type="match status" value="1"/>
</dbReference>
<dbReference type="CDD" id="cd15491">
    <property type="entry name" value="selB_III"/>
    <property type="match status" value="1"/>
</dbReference>
<dbReference type="Gene3D" id="2.40.30.10">
    <property type="entry name" value="Translation factors"/>
    <property type="match status" value="1"/>
</dbReference>
<dbReference type="EMBL" id="CP003179">
    <property type="protein sequence ID" value="AEW05028.1"/>
    <property type="molecule type" value="Genomic_DNA"/>
</dbReference>
<name>G8TXS2_SULAD</name>
<evidence type="ECO:0000256" key="4">
    <source>
        <dbReference type="ARBA" id="ARBA00022741"/>
    </source>
</evidence>
<proteinExistence type="predicted"/>
<evidence type="ECO:0000256" key="5">
    <source>
        <dbReference type="ARBA" id="ARBA00022917"/>
    </source>
</evidence>
<dbReference type="HOGENOM" id="CLU_023030_3_0_9"/>
<accession>G8TXS2</accession>
<evidence type="ECO:0000259" key="9">
    <source>
        <dbReference type="PROSITE" id="PS51722"/>
    </source>
</evidence>
<dbReference type="InterPro" id="IPR000795">
    <property type="entry name" value="T_Tr_GTP-bd_dom"/>
</dbReference>
<dbReference type="PANTHER" id="PTHR43721">
    <property type="entry name" value="ELONGATION FACTOR TU-RELATED"/>
    <property type="match status" value="1"/>
</dbReference>
<reference evidence="10 11" key="2">
    <citation type="journal article" date="2012" name="Stand. Genomic Sci.">
        <title>Complete genome sequence of the moderately thermophilic mineral-sulfide-oxidizing firmicute Sulfobacillus acidophilus type strain (NAL(T)).</title>
        <authorList>
            <person name="Anderson I."/>
            <person name="Chertkov O."/>
            <person name="Chen A."/>
            <person name="Saunders E."/>
            <person name="Lapidus A."/>
            <person name="Nolan M."/>
            <person name="Lucas S."/>
            <person name="Hammon N."/>
            <person name="Deshpande S."/>
            <person name="Cheng J.F."/>
            <person name="Han C."/>
            <person name="Tapia R."/>
            <person name="Goodwin L.A."/>
            <person name="Pitluck S."/>
            <person name="Liolios K."/>
            <person name="Pagani I."/>
            <person name="Ivanova N."/>
            <person name="Mikhailova N."/>
            <person name="Pati A."/>
            <person name="Palaniappan K."/>
            <person name="Land M."/>
            <person name="Pan C."/>
            <person name="Rohde M."/>
            <person name="Pukall R."/>
            <person name="Goker M."/>
            <person name="Detter J.C."/>
            <person name="Woyke T."/>
            <person name="Bristow J."/>
            <person name="Eisen J.A."/>
            <person name="Markowitz V."/>
            <person name="Hugenholtz P."/>
            <person name="Kyrpides N.C."/>
            <person name="Klenk H.P."/>
            <person name="Mavromatis K."/>
        </authorList>
    </citation>
    <scope>NUCLEOTIDE SEQUENCE [LARGE SCALE GENOMIC DNA]</scope>
    <source>
        <strain evidence="11">ATCC 700253 / DSM 10332 / NAL</strain>
    </source>
</reference>
<keyword evidence="3" id="KW-0963">Cytoplasm</keyword>
<dbReference type="PROSITE" id="PS51722">
    <property type="entry name" value="G_TR_2"/>
    <property type="match status" value="1"/>
</dbReference>
<evidence type="ECO:0000256" key="7">
    <source>
        <dbReference type="ARBA" id="ARBA00025526"/>
    </source>
</evidence>
<dbReference type="GO" id="GO:0001514">
    <property type="term" value="P:selenocysteine incorporation"/>
    <property type="evidence" value="ECO:0007669"/>
    <property type="project" value="InterPro"/>
</dbReference>